<dbReference type="Gene3D" id="1.10.150.130">
    <property type="match status" value="1"/>
</dbReference>
<dbReference type="PROSITE" id="PS51898">
    <property type="entry name" value="TYR_RECOMBINASE"/>
    <property type="match status" value="1"/>
</dbReference>
<dbReference type="InterPro" id="IPR011010">
    <property type="entry name" value="DNA_brk_join_enz"/>
</dbReference>
<sequence length="406" mass="47234">MRSTFRILFYPKKGAPLKNGKLPIMLRITIDGDKVEFSTKLEIEEKKWDTRTGKVSGRTPAANEMNLKLDRIRVELNNHYDKFREVGCYPTPLMLKNAYLGIQAKSHTMLTVFKKIVDEKKKLLGVSIAKSTYDKYELVYCRLQEYIRQEYKNDDLPLYSIDDDFVNGFERFLRVDKKIGHNATAKMMQKLKTATNYAKAHGMLSSDPFYDTKITFEDVDVPYLTLEELQTIMDKDIQNDRLRRVRDIFVFSCFTGLAYSDTYFLTEEHLYKANDGKMWIKKHRQKTKVIADIPLLEVPLQILNKYRGQQTGGRLLPVSSNQKVNEYLKELAAICGINKELTYHMARYTFATSLTLLHDVPMASIAKMLGHTNIRQTQHYAKVSDVMLSRNMQNLSEQLDLRMEIK</sequence>
<dbReference type="GO" id="GO:0015074">
    <property type="term" value="P:DNA integration"/>
    <property type="evidence" value="ECO:0007669"/>
    <property type="project" value="InterPro"/>
</dbReference>
<dbReference type="InterPro" id="IPR050090">
    <property type="entry name" value="Tyrosine_recombinase_XerCD"/>
</dbReference>
<dbReference type="Pfam" id="PF17293">
    <property type="entry name" value="Arm-DNA-bind_5"/>
    <property type="match status" value="1"/>
</dbReference>
<organism evidence="5 6">
    <name type="scientific">Bacteroides uniformis</name>
    <dbReference type="NCBI Taxonomy" id="820"/>
    <lineage>
        <taxon>Bacteria</taxon>
        <taxon>Pseudomonadati</taxon>
        <taxon>Bacteroidota</taxon>
        <taxon>Bacteroidia</taxon>
        <taxon>Bacteroidales</taxon>
        <taxon>Bacteroidaceae</taxon>
        <taxon>Bacteroides</taxon>
    </lineage>
</organism>
<dbReference type="GO" id="GO:0006310">
    <property type="term" value="P:DNA recombination"/>
    <property type="evidence" value="ECO:0007669"/>
    <property type="project" value="UniProtKB-KW"/>
</dbReference>
<evidence type="ECO:0000313" key="6">
    <source>
        <dbReference type="Proteomes" id="UP000095766"/>
    </source>
</evidence>
<evidence type="ECO:0000256" key="1">
    <source>
        <dbReference type="ARBA" id="ARBA00008857"/>
    </source>
</evidence>
<dbReference type="InterPro" id="IPR025269">
    <property type="entry name" value="SAM-like_dom"/>
</dbReference>
<feature type="domain" description="Tyr recombinase" evidence="4">
    <location>
        <begin position="219"/>
        <end position="393"/>
    </location>
</feature>
<dbReference type="InterPro" id="IPR002104">
    <property type="entry name" value="Integrase_catalytic"/>
</dbReference>
<dbReference type="PANTHER" id="PTHR30349">
    <property type="entry name" value="PHAGE INTEGRASE-RELATED"/>
    <property type="match status" value="1"/>
</dbReference>
<dbReference type="PANTHER" id="PTHR30349:SF64">
    <property type="entry name" value="PROPHAGE INTEGRASE INTD-RELATED"/>
    <property type="match status" value="1"/>
</dbReference>
<dbReference type="CDD" id="cd01185">
    <property type="entry name" value="INTN1_C_like"/>
    <property type="match status" value="1"/>
</dbReference>
<evidence type="ECO:0000256" key="3">
    <source>
        <dbReference type="ARBA" id="ARBA00023172"/>
    </source>
</evidence>
<proteinExistence type="inferred from homology"/>
<dbReference type="InterPro" id="IPR035386">
    <property type="entry name" value="Arm-DNA-bind_5"/>
</dbReference>
<comment type="similarity">
    <text evidence="1">Belongs to the 'phage' integrase family.</text>
</comment>
<dbReference type="AlphaFoldDB" id="A0A174S768"/>
<dbReference type="InterPro" id="IPR010998">
    <property type="entry name" value="Integrase_recombinase_N"/>
</dbReference>
<dbReference type="GO" id="GO:0003677">
    <property type="term" value="F:DNA binding"/>
    <property type="evidence" value="ECO:0007669"/>
    <property type="project" value="UniProtKB-KW"/>
</dbReference>
<protein>
    <submittedName>
        <fullName evidence="5">Integrase</fullName>
    </submittedName>
</protein>
<dbReference type="Gene3D" id="1.10.443.10">
    <property type="entry name" value="Intergrase catalytic core"/>
    <property type="match status" value="1"/>
</dbReference>
<dbReference type="Proteomes" id="UP000095766">
    <property type="component" value="Unassembled WGS sequence"/>
</dbReference>
<keyword evidence="3" id="KW-0233">DNA recombination</keyword>
<dbReference type="EMBL" id="CZAO01000012">
    <property type="protein sequence ID" value="CUP93734.1"/>
    <property type="molecule type" value="Genomic_DNA"/>
</dbReference>
<gene>
    <name evidence="5" type="ORF">ERS852510_02731</name>
</gene>
<evidence type="ECO:0000313" key="5">
    <source>
        <dbReference type="EMBL" id="CUP93734.1"/>
    </source>
</evidence>
<dbReference type="RefSeq" id="WP_057253757.1">
    <property type="nucleotide sequence ID" value="NZ_CZAO01000012.1"/>
</dbReference>
<accession>A0A174S768</accession>
<dbReference type="SUPFAM" id="SSF56349">
    <property type="entry name" value="DNA breaking-rejoining enzymes"/>
    <property type="match status" value="1"/>
</dbReference>
<dbReference type="Pfam" id="PF13102">
    <property type="entry name" value="Phage_int_SAM_5"/>
    <property type="match status" value="1"/>
</dbReference>
<reference evidence="5 6" key="1">
    <citation type="submission" date="2015-09" db="EMBL/GenBank/DDBJ databases">
        <authorList>
            <consortium name="Pathogen Informatics"/>
        </authorList>
    </citation>
    <scope>NUCLEOTIDE SEQUENCE [LARGE SCALE GENOMIC DNA]</scope>
    <source>
        <strain evidence="5 6">2789STDY5834898</strain>
    </source>
</reference>
<evidence type="ECO:0000259" key="4">
    <source>
        <dbReference type="PROSITE" id="PS51898"/>
    </source>
</evidence>
<dbReference type="InterPro" id="IPR013762">
    <property type="entry name" value="Integrase-like_cat_sf"/>
</dbReference>
<keyword evidence="2" id="KW-0238">DNA-binding</keyword>
<dbReference type="Pfam" id="PF00589">
    <property type="entry name" value="Phage_integrase"/>
    <property type="match status" value="1"/>
</dbReference>
<name>A0A174S768_BACUN</name>
<evidence type="ECO:0000256" key="2">
    <source>
        <dbReference type="ARBA" id="ARBA00023125"/>
    </source>
</evidence>